<keyword evidence="2" id="KW-1185">Reference proteome</keyword>
<dbReference type="Pfam" id="PF01547">
    <property type="entry name" value="SBP_bac_1"/>
    <property type="match status" value="1"/>
</dbReference>
<evidence type="ECO:0000313" key="1">
    <source>
        <dbReference type="EMBL" id="MBM9477881.1"/>
    </source>
</evidence>
<dbReference type="Gene3D" id="3.40.190.10">
    <property type="entry name" value="Periplasmic binding protein-like II"/>
    <property type="match status" value="1"/>
</dbReference>
<dbReference type="AlphaFoldDB" id="A0A938YNN3"/>
<dbReference type="InterPro" id="IPR006059">
    <property type="entry name" value="SBP"/>
</dbReference>
<evidence type="ECO:0000313" key="2">
    <source>
        <dbReference type="Proteomes" id="UP000663801"/>
    </source>
</evidence>
<protein>
    <submittedName>
        <fullName evidence="1">Extracellular solute-binding protein</fullName>
    </submittedName>
</protein>
<organism evidence="1 2">
    <name type="scientific">Nakamurella flavida</name>
    <dbReference type="NCBI Taxonomy" id="363630"/>
    <lineage>
        <taxon>Bacteria</taxon>
        <taxon>Bacillati</taxon>
        <taxon>Actinomycetota</taxon>
        <taxon>Actinomycetes</taxon>
        <taxon>Nakamurellales</taxon>
        <taxon>Nakamurellaceae</taxon>
        <taxon>Nakamurella</taxon>
    </lineage>
</organism>
<proteinExistence type="predicted"/>
<dbReference type="PANTHER" id="PTHR43649:SF12">
    <property type="entry name" value="DIACETYLCHITOBIOSE BINDING PROTEIN DASA"/>
    <property type="match status" value="1"/>
</dbReference>
<dbReference type="SUPFAM" id="SSF53850">
    <property type="entry name" value="Periplasmic binding protein-like II"/>
    <property type="match status" value="1"/>
</dbReference>
<dbReference type="RefSeq" id="WP_205258006.1">
    <property type="nucleotide sequence ID" value="NZ_BAAAPV010000002.1"/>
</dbReference>
<name>A0A938YNN3_9ACTN</name>
<dbReference type="Proteomes" id="UP000663801">
    <property type="component" value="Unassembled WGS sequence"/>
</dbReference>
<dbReference type="EMBL" id="JAERWL010000014">
    <property type="protein sequence ID" value="MBM9477881.1"/>
    <property type="molecule type" value="Genomic_DNA"/>
</dbReference>
<accession>A0A938YNN3</accession>
<reference evidence="1" key="1">
    <citation type="submission" date="2021-01" db="EMBL/GenBank/DDBJ databases">
        <title>KCTC 19127 draft genome.</title>
        <authorList>
            <person name="An D."/>
        </authorList>
    </citation>
    <scope>NUCLEOTIDE SEQUENCE</scope>
    <source>
        <strain evidence="1">KCTC 19127</strain>
    </source>
</reference>
<comment type="caution">
    <text evidence="1">The sequence shown here is derived from an EMBL/GenBank/DDBJ whole genome shotgun (WGS) entry which is preliminary data.</text>
</comment>
<sequence length="388" mass="41337">MLASWVDQGFITDVMQNSAAASIGATLKIVTVDDGTYPAQASAAQKAGQAPDLIFWTAQGATALLASGVNLAPLDQYVASEDKAAFYEQDYQANTIDGKIMGLGFRCNCRGIVYHGDYAKAAGLTVPTTWSFDEFGQFAKALNVDDHIGFGFEAKTGDGRSSSNFLPLIWSTGASLVKGAPGSWEVGFTQDQMAQVMQFYYDSVHTWQSTPAEVGTWGYEQTDGNFAKGLLASYSAGPFVYPQSKSYPQTLENLALAPLPNAGTPATFWEEHTLFIQGEGKQQDLAWKFIEAMRSEETQELIANRTGDAQLAVRKASNSSITDPFIKGFGDLLPTAVVPEPVAIAPIMNNAVLPAIQAVTLSDTPPADAAAALITAMQGELQTINSAG</sequence>
<dbReference type="InterPro" id="IPR050490">
    <property type="entry name" value="Bact_solute-bd_prot1"/>
</dbReference>
<gene>
    <name evidence="1" type="ORF">JL107_15645</name>
</gene>
<dbReference type="PANTHER" id="PTHR43649">
    <property type="entry name" value="ARABINOSE-BINDING PROTEIN-RELATED"/>
    <property type="match status" value="1"/>
</dbReference>